<sequence length="103" mass="11821">MAEATFSTESVKKRKTRLPIAKRKHKNEFVIQSSLCVIDKNVSYMKFVLEGCVLEGGIFRGFHSSPQKYYIIVRETLLTEHVLREIRVMVAEVAARFCKLISA</sequence>
<gene>
    <name evidence="1" type="ORF">RUM43_004198</name>
</gene>
<dbReference type="Proteomes" id="UP001372834">
    <property type="component" value="Unassembled WGS sequence"/>
</dbReference>
<comment type="caution">
    <text evidence="1">The sequence shown here is derived from an EMBL/GenBank/DDBJ whole genome shotgun (WGS) entry which is preliminary data.</text>
</comment>
<protein>
    <submittedName>
        <fullName evidence="1">Uncharacterized protein</fullName>
    </submittedName>
</protein>
<proteinExistence type="predicted"/>
<organism evidence="1 2">
    <name type="scientific">Polyplax serrata</name>
    <name type="common">Common mouse louse</name>
    <dbReference type="NCBI Taxonomy" id="468196"/>
    <lineage>
        <taxon>Eukaryota</taxon>
        <taxon>Metazoa</taxon>
        <taxon>Ecdysozoa</taxon>
        <taxon>Arthropoda</taxon>
        <taxon>Hexapoda</taxon>
        <taxon>Insecta</taxon>
        <taxon>Pterygota</taxon>
        <taxon>Neoptera</taxon>
        <taxon>Paraneoptera</taxon>
        <taxon>Psocodea</taxon>
        <taxon>Troctomorpha</taxon>
        <taxon>Phthiraptera</taxon>
        <taxon>Anoplura</taxon>
        <taxon>Polyplacidae</taxon>
        <taxon>Polyplax</taxon>
    </lineage>
</organism>
<name>A0AAN8SAM2_POLSC</name>
<evidence type="ECO:0000313" key="1">
    <source>
        <dbReference type="EMBL" id="KAK6642696.1"/>
    </source>
</evidence>
<accession>A0AAN8SAM2</accession>
<reference evidence="1 2" key="1">
    <citation type="submission" date="2023-10" db="EMBL/GenBank/DDBJ databases">
        <title>Genomes of two closely related lineages of the louse Polyplax serrata with different host specificities.</title>
        <authorList>
            <person name="Martinu J."/>
            <person name="Tarabai H."/>
            <person name="Stefka J."/>
            <person name="Hypsa V."/>
        </authorList>
    </citation>
    <scope>NUCLEOTIDE SEQUENCE [LARGE SCALE GENOMIC DNA]</scope>
    <source>
        <strain evidence="1">HR10_N</strain>
    </source>
</reference>
<evidence type="ECO:0000313" key="2">
    <source>
        <dbReference type="Proteomes" id="UP001372834"/>
    </source>
</evidence>
<dbReference type="AlphaFoldDB" id="A0AAN8SAM2"/>
<dbReference type="EMBL" id="JAWJWE010000002">
    <property type="protein sequence ID" value="KAK6642696.1"/>
    <property type="molecule type" value="Genomic_DNA"/>
</dbReference>